<gene>
    <name evidence="10" type="ORF">P8935_06035</name>
</gene>
<evidence type="ECO:0000256" key="4">
    <source>
        <dbReference type="ARBA" id="ARBA00022670"/>
    </source>
</evidence>
<dbReference type="SUPFAM" id="SSF53474">
    <property type="entry name" value="alpha/beta-Hydrolases"/>
    <property type="match status" value="1"/>
</dbReference>
<evidence type="ECO:0000256" key="7">
    <source>
        <dbReference type="SAM" id="SignalP"/>
    </source>
</evidence>
<dbReference type="InterPro" id="IPR001375">
    <property type="entry name" value="Peptidase_S9_cat"/>
</dbReference>
<evidence type="ECO:0000256" key="5">
    <source>
        <dbReference type="ARBA" id="ARBA00022801"/>
    </source>
</evidence>
<accession>A0AAU7DP76</accession>
<dbReference type="GO" id="GO:0005829">
    <property type="term" value="C:cytosol"/>
    <property type="evidence" value="ECO:0007669"/>
    <property type="project" value="TreeGrafter"/>
</dbReference>
<evidence type="ECO:0000313" key="10">
    <source>
        <dbReference type="EMBL" id="XBH18872.1"/>
    </source>
</evidence>
<dbReference type="PROSITE" id="PS00708">
    <property type="entry name" value="PRO_ENDOPEP_SER"/>
    <property type="match status" value="1"/>
</dbReference>
<dbReference type="GO" id="GO:0004252">
    <property type="term" value="F:serine-type endopeptidase activity"/>
    <property type="evidence" value="ECO:0007669"/>
    <property type="project" value="UniProtKB-EC"/>
</dbReference>
<proteinExistence type="inferred from homology"/>
<dbReference type="InterPro" id="IPR051167">
    <property type="entry name" value="Prolyl_oligopep/macrocyclase"/>
</dbReference>
<keyword evidence="4" id="KW-0645">Protease</keyword>
<reference evidence="10" key="1">
    <citation type="submission" date="2023-03" db="EMBL/GenBank/DDBJ databases">
        <title>Edaphobacter sp.</title>
        <authorList>
            <person name="Huber K.J."/>
            <person name="Papendorf J."/>
            <person name="Pilke C."/>
            <person name="Bunk B."/>
            <person name="Sproeer C."/>
            <person name="Pester M."/>
        </authorList>
    </citation>
    <scope>NUCLEOTIDE SEQUENCE</scope>
    <source>
        <strain evidence="10">DSM 110680</strain>
    </source>
</reference>
<dbReference type="GO" id="GO:0006508">
    <property type="term" value="P:proteolysis"/>
    <property type="evidence" value="ECO:0007669"/>
    <property type="project" value="UniProtKB-KW"/>
</dbReference>
<evidence type="ECO:0000259" key="8">
    <source>
        <dbReference type="Pfam" id="PF00326"/>
    </source>
</evidence>
<dbReference type="FunFam" id="3.40.50.1820:FF:000005">
    <property type="entry name" value="Prolyl endopeptidase"/>
    <property type="match status" value="1"/>
</dbReference>
<feature type="chain" id="PRO_5043694579" description="prolyl oligopeptidase" evidence="7">
    <location>
        <begin position="20"/>
        <end position="727"/>
    </location>
</feature>
<name>A0AAU7DP76_9BACT</name>
<dbReference type="InterPro" id="IPR029058">
    <property type="entry name" value="AB_hydrolase_fold"/>
</dbReference>
<feature type="domain" description="Peptidase S9 prolyl oligopeptidase catalytic" evidence="8">
    <location>
        <begin position="507"/>
        <end position="712"/>
    </location>
</feature>
<dbReference type="GO" id="GO:0070012">
    <property type="term" value="F:oligopeptidase activity"/>
    <property type="evidence" value="ECO:0007669"/>
    <property type="project" value="TreeGrafter"/>
</dbReference>
<comment type="catalytic activity">
    <reaction evidence="1">
        <text>Hydrolysis of Pro-|-Xaa &gt;&gt; Ala-|-Xaa in oligopeptides.</text>
        <dbReference type="EC" id="3.4.21.26"/>
    </reaction>
</comment>
<sequence length="727" mass="81722">MRRIAGLVFILLLGYTALAQSIHGRDGTSLPAPPAVEPNPVIDNYFGTKITDNYRWLEDAKSTETRSFIDEQNAYTTRYLKQNHLRNQVQDDLDPLEHTSRWSIPIQRAGNYYFMKRLAGEEQASIYMRHGWTGASNAQHGAISPPKDERLVDPAAFSRDPNTSVRLADVSRDGMFLAYQVRQGGADEATVRIYGLAKKKPLEDELPAGIYYSIVFTPDGKGIYYARNDRKGTLLYLHIIGMRTAADKLIFGREFHGELLGPIDLFRAEITDDAHYLVISIERGVPAKRVDICFRDLTKPGSPFEVLVWGLDSRFATIYARGAWYIRTDYNSPNGRILRADPGIMPEAWKSIVPEGKDVIETFSIVGSKIYVKRLRDVKSETSVYTLDGKSAGAIDYEGIGSASGVSGRPSDRYGFFSFESYIQPPTIYRIDTTTGKRELFAEPKTPFDTAQYELKQVFFKSNDGTQIPMFIAGKKGLPQDGSARLLMTGYGGFNLSETPTWNPAWAWWIQQGGYFAVPNMRGGGEYGESWHEQGMFEKKQNVFDDWFAAARYLIDQKYTSPQHFAITGRSNGGLLMGASIAQHPELFSAVWCGYPLLDMLRYQKFEQGPHWTTEYGSAENEKQFPYLYKYSPYQNVKPRADYPAVMFFTGDSDTRVDPLHARKMTALLQSVSTSGRPVLLHYSLAGGHSAGVSVEQQIQDDADQLAFLWTETGTPAKTKTNRDSAK</sequence>
<evidence type="ECO:0000256" key="2">
    <source>
        <dbReference type="ARBA" id="ARBA00005228"/>
    </source>
</evidence>
<dbReference type="InterPro" id="IPR002470">
    <property type="entry name" value="Peptidase_S9A"/>
</dbReference>
<dbReference type="InterPro" id="IPR002471">
    <property type="entry name" value="Pept_S9_AS"/>
</dbReference>
<dbReference type="RefSeq" id="WP_348264090.1">
    <property type="nucleotide sequence ID" value="NZ_CP121196.1"/>
</dbReference>
<dbReference type="AlphaFoldDB" id="A0AAU7DP76"/>
<dbReference type="PRINTS" id="PR00862">
    <property type="entry name" value="PROLIGOPTASE"/>
</dbReference>
<dbReference type="PANTHER" id="PTHR42881">
    <property type="entry name" value="PROLYL ENDOPEPTIDASE"/>
    <property type="match status" value="1"/>
</dbReference>
<feature type="domain" description="Peptidase S9A N-terminal" evidence="9">
    <location>
        <begin position="34"/>
        <end position="443"/>
    </location>
</feature>
<dbReference type="Gene3D" id="3.40.50.1820">
    <property type="entry name" value="alpha/beta hydrolase"/>
    <property type="match status" value="1"/>
</dbReference>
<dbReference type="EMBL" id="CP121196">
    <property type="protein sequence ID" value="XBH18872.1"/>
    <property type="molecule type" value="Genomic_DNA"/>
</dbReference>
<evidence type="ECO:0000256" key="6">
    <source>
        <dbReference type="ARBA" id="ARBA00022825"/>
    </source>
</evidence>
<feature type="signal peptide" evidence="7">
    <location>
        <begin position="1"/>
        <end position="19"/>
    </location>
</feature>
<dbReference type="Gene3D" id="2.130.10.120">
    <property type="entry name" value="Prolyl oligopeptidase, N-terminal domain"/>
    <property type="match status" value="1"/>
</dbReference>
<organism evidence="10">
    <name type="scientific">Telmatobacter sp. DSM 110680</name>
    <dbReference type="NCBI Taxonomy" id="3036704"/>
    <lineage>
        <taxon>Bacteria</taxon>
        <taxon>Pseudomonadati</taxon>
        <taxon>Acidobacteriota</taxon>
        <taxon>Terriglobia</taxon>
        <taxon>Terriglobales</taxon>
        <taxon>Acidobacteriaceae</taxon>
        <taxon>Telmatobacter</taxon>
    </lineage>
</organism>
<keyword evidence="7" id="KW-0732">Signal</keyword>
<evidence type="ECO:0000256" key="1">
    <source>
        <dbReference type="ARBA" id="ARBA00001070"/>
    </source>
</evidence>
<dbReference type="EC" id="3.4.21.26" evidence="3"/>
<evidence type="ECO:0000259" key="9">
    <source>
        <dbReference type="Pfam" id="PF02897"/>
    </source>
</evidence>
<dbReference type="Pfam" id="PF02897">
    <property type="entry name" value="Peptidase_S9_N"/>
    <property type="match status" value="1"/>
</dbReference>
<comment type="similarity">
    <text evidence="2">Belongs to the peptidase S9A family.</text>
</comment>
<evidence type="ECO:0000256" key="3">
    <source>
        <dbReference type="ARBA" id="ARBA00011897"/>
    </source>
</evidence>
<protein>
    <recommendedName>
        <fullName evidence="3">prolyl oligopeptidase</fullName>
        <ecNumber evidence="3">3.4.21.26</ecNumber>
    </recommendedName>
</protein>
<keyword evidence="6" id="KW-0720">Serine protease</keyword>
<dbReference type="SUPFAM" id="SSF50993">
    <property type="entry name" value="Peptidase/esterase 'gauge' domain"/>
    <property type="match status" value="1"/>
</dbReference>
<keyword evidence="5" id="KW-0378">Hydrolase</keyword>
<dbReference type="Pfam" id="PF00326">
    <property type="entry name" value="Peptidase_S9"/>
    <property type="match status" value="1"/>
</dbReference>
<dbReference type="InterPro" id="IPR023302">
    <property type="entry name" value="Pept_S9A_N"/>
</dbReference>
<dbReference type="PANTHER" id="PTHR42881:SF2">
    <property type="entry name" value="PROLYL ENDOPEPTIDASE"/>
    <property type="match status" value="1"/>
</dbReference>